<dbReference type="Proteomes" id="UP000823865">
    <property type="component" value="Unassembled WGS sequence"/>
</dbReference>
<gene>
    <name evidence="9" type="ORF">H9789_00510</name>
</gene>
<protein>
    <submittedName>
        <fullName evidence="9">RagB/SusD family nutrient uptake outer membrane protein</fullName>
    </submittedName>
</protein>
<dbReference type="Gene3D" id="1.25.40.390">
    <property type="match status" value="1"/>
</dbReference>
<keyword evidence="4" id="KW-0472">Membrane</keyword>
<organism evidence="9 10">
    <name type="scientific">Candidatus Paraprevotella stercoravium</name>
    <dbReference type="NCBI Taxonomy" id="2838725"/>
    <lineage>
        <taxon>Bacteria</taxon>
        <taxon>Pseudomonadati</taxon>
        <taxon>Bacteroidota</taxon>
        <taxon>Bacteroidia</taxon>
        <taxon>Bacteroidales</taxon>
        <taxon>Prevotellaceae</taxon>
        <taxon>Paraprevotella</taxon>
    </lineage>
</organism>
<dbReference type="EMBL" id="JAHLFU010000014">
    <property type="protein sequence ID" value="MBU3852312.1"/>
    <property type="molecule type" value="Genomic_DNA"/>
</dbReference>
<evidence type="ECO:0000256" key="1">
    <source>
        <dbReference type="ARBA" id="ARBA00004442"/>
    </source>
</evidence>
<evidence type="ECO:0000313" key="9">
    <source>
        <dbReference type="EMBL" id="MBU3852312.1"/>
    </source>
</evidence>
<evidence type="ECO:0000256" key="6">
    <source>
        <dbReference type="SAM" id="SignalP"/>
    </source>
</evidence>
<feature type="chain" id="PRO_5038496381" evidence="6">
    <location>
        <begin position="26"/>
        <end position="591"/>
    </location>
</feature>
<evidence type="ECO:0000256" key="5">
    <source>
        <dbReference type="ARBA" id="ARBA00023237"/>
    </source>
</evidence>
<proteinExistence type="inferred from homology"/>
<dbReference type="Pfam" id="PF14322">
    <property type="entry name" value="SusD-like_3"/>
    <property type="match status" value="1"/>
</dbReference>
<dbReference type="AlphaFoldDB" id="A0A9E2L3L3"/>
<comment type="caution">
    <text evidence="9">The sequence shown here is derived from an EMBL/GenBank/DDBJ whole genome shotgun (WGS) entry which is preliminary data.</text>
</comment>
<dbReference type="Pfam" id="PF07980">
    <property type="entry name" value="SusD_RagB"/>
    <property type="match status" value="1"/>
</dbReference>
<dbReference type="InterPro" id="IPR011990">
    <property type="entry name" value="TPR-like_helical_dom_sf"/>
</dbReference>
<evidence type="ECO:0000313" key="10">
    <source>
        <dbReference type="Proteomes" id="UP000823865"/>
    </source>
</evidence>
<evidence type="ECO:0000256" key="3">
    <source>
        <dbReference type="ARBA" id="ARBA00022729"/>
    </source>
</evidence>
<dbReference type="GO" id="GO:0009279">
    <property type="term" value="C:cell outer membrane"/>
    <property type="evidence" value="ECO:0007669"/>
    <property type="project" value="UniProtKB-SubCell"/>
</dbReference>
<feature type="domain" description="SusD-like N-terminal" evidence="8">
    <location>
        <begin position="56"/>
        <end position="176"/>
    </location>
</feature>
<reference evidence="9" key="2">
    <citation type="submission" date="2021-04" db="EMBL/GenBank/DDBJ databases">
        <authorList>
            <person name="Gilroy R."/>
        </authorList>
    </citation>
    <scope>NUCLEOTIDE SEQUENCE</scope>
    <source>
        <strain evidence="9">G3-2149</strain>
    </source>
</reference>
<comment type="subcellular location">
    <subcellularLocation>
        <location evidence="1">Cell outer membrane</location>
    </subcellularLocation>
</comment>
<evidence type="ECO:0000256" key="2">
    <source>
        <dbReference type="ARBA" id="ARBA00006275"/>
    </source>
</evidence>
<reference evidence="9" key="1">
    <citation type="journal article" date="2021" name="PeerJ">
        <title>Extensive microbial diversity within the chicken gut microbiome revealed by metagenomics and culture.</title>
        <authorList>
            <person name="Gilroy R."/>
            <person name="Ravi A."/>
            <person name="Getino M."/>
            <person name="Pursley I."/>
            <person name="Horton D.L."/>
            <person name="Alikhan N.F."/>
            <person name="Baker D."/>
            <person name="Gharbi K."/>
            <person name="Hall N."/>
            <person name="Watson M."/>
            <person name="Adriaenssens E.M."/>
            <person name="Foster-Nyarko E."/>
            <person name="Jarju S."/>
            <person name="Secka A."/>
            <person name="Antonio M."/>
            <person name="Oren A."/>
            <person name="Chaudhuri R.R."/>
            <person name="La Ragione R."/>
            <person name="Hildebrand F."/>
            <person name="Pallen M.J."/>
        </authorList>
    </citation>
    <scope>NUCLEOTIDE SEQUENCE</scope>
    <source>
        <strain evidence="9">G3-2149</strain>
    </source>
</reference>
<sequence length="591" mass="67487">MKKYKMLKKVTFCSSLLLASTLTSCTDWLTLYPMDKIVEENFWEDKRDLESVRNAVYVNMTTNDCLERYMVWGELRSDNLMENSAVGLSDNLRDISEKVDIKPQNPYASWSKFYESINYCNKVLQHGPEILQKDKSFSTVEWEYMKAEMVALRALNYFYLIRAFDEVPMVFTAINDDSEVRTQKAVPQSVLLDSLVNQMEYVIEHGQICPNYGNSADNKGLITDKAFHTILADIYLWRGSLYDGNGEDAKADSSYKACIAHCSKVIDLFSEDYKKLSPMSLSQFGADETERAENKYHLIWNTGNDRSGLESNAYNSIFGSGNSFESIFELQFNGNDVTNALVGVYYRNSNGAGSLLPSKIAKAQPAGVDAENALFSKTDLRRWATVENQKAQDYYIIKYAAGSIGQPSVSDNTNISEDDMKPEYSLRSTANAHWIFYRLPDVLLMKAEAMCLLKQDAKQINELLNAVFKRSNPKALPEELLPVLNYGDNDANDNILKQILRERNREFYGEGKRWFDIMRYALRKGYAEGPSAAYSLFKAKYEETQNAGSIEGKYKQNMKVMYFPYSETEVKANPELVQNPIWNDQSTIQKK</sequence>
<evidence type="ECO:0000256" key="4">
    <source>
        <dbReference type="ARBA" id="ARBA00023136"/>
    </source>
</evidence>
<dbReference type="SUPFAM" id="SSF48452">
    <property type="entry name" value="TPR-like"/>
    <property type="match status" value="1"/>
</dbReference>
<dbReference type="PROSITE" id="PS51257">
    <property type="entry name" value="PROKAR_LIPOPROTEIN"/>
    <property type="match status" value="1"/>
</dbReference>
<name>A0A9E2L3L3_9BACT</name>
<keyword evidence="5" id="KW-0998">Cell outer membrane</keyword>
<comment type="similarity">
    <text evidence="2">Belongs to the SusD family.</text>
</comment>
<feature type="domain" description="RagB/SusD" evidence="7">
    <location>
        <begin position="423"/>
        <end position="582"/>
    </location>
</feature>
<evidence type="ECO:0000259" key="8">
    <source>
        <dbReference type="Pfam" id="PF14322"/>
    </source>
</evidence>
<keyword evidence="3 6" id="KW-0732">Signal</keyword>
<accession>A0A9E2L3L3</accession>
<dbReference type="InterPro" id="IPR033985">
    <property type="entry name" value="SusD-like_N"/>
</dbReference>
<feature type="signal peptide" evidence="6">
    <location>
        <begin position="1"/>
        <end position="25"/>
    </location>
</feature>
<evidence type="ECO:0000259" key="7">
    <source>
        <dbReference type="Pfam" id="PF07980"/>
    </source>
</evidence>
<dbReference type="InterPro" id="IPR012944">
    <property type="entry name" value="SusD_RagB_dom"/>
</dbReference>